<sequence>MATQKQPPKPNKVLRILAIVAGVGVTLVLLAILASWLSFRHLRNSWTSDQPRQFTATDVDRTQTQKLGRIYGKARQAVELGRAETIEVSGPELNQLLAVVPEWKDLSQRLSLAVDGDLIVASTSLQLHDVPGLEGRYVNGDFTIAASAQDGKINLNVNKVMVGDKPLPDFLLKKINERNLGQLLMENNSPWLRQLDALTISDGKVVVKTRQGRQR</sequence>
<comment type="caution">
    <text evidence="2">The sequence shown here is derived from an EMBL/GenBank/DDBJ whole genome shotgun (WGS) entry which is preliminary data.</text>
</comment>
<dbReference type="Proteomes" id="UP001238163">
    <property type="component" value="Unassembled WGS sequence"/>
</dbReference>
<evidence type="ECO:0000313" key="3">
    <source>
        <dbReference type="Proteomes" id="UP001238163"/>
    </source>
</evidence>
<dbReference type="AlphaFoldDB" id="A0AAE4AQ35"/>
<protein>
    <submittedName>
        <fullName evidence="2">Uncharacterized protein</fullName>
    </submittedName>
</protein>
<accession>A0AAE4AQ35</accession>
<name>A0AAE4AQ35_9BACT</name>
<gene>
    <name evidence="2" type="ORF">J3R75_003237</name>
</gene>
<keyword evidence="1" id="KW-0812">Transmembrane</keyword>
<keyword evidence="1" id="KW-0472">Membrane</keyword>
<proteinExistence type="predicted"/>
<organism evidence="2 3">
    <name type="scientific">Oligosphaera ethanolica</name>
    <dbReference type="NCBI Taxonomy" id="760260"/>
    <lineage>
        <taxon>Bacteria</taxon>
        <taxon>Pseudomonadati</taxon>
        <taxon>Lentisphaerota</taxon>
        <taxon>Oligosphaeria</taxon>
        <taxon>Oligosphaerales</taxon>
        <taxon>Oligosphaeraceae</taxon>
        <taxon>Oligosphaera</taxon>
    </lineage>
</organism>
<evidence type="ECO:0000256" key="1">
    <source>
        <dbReference type="SAM" id="Phobius"/>
    </source>
</evidence>
<keyword evidence="1" id="KW-1133">Transmembrane helix</keyword>
<feature type="transmembrane region" description="Helical" evidence="1">
    <location>
        <begin position="16"/>
        <end position="39"/>
    </location>
</feature>
<dbReference type="EMBL" id="JAUSVL010000001">
    <property type="protein sequence ID" value="MDQ0291130.1"/>
    <property type="molecule type" value="Genomic_DNA"/>
</dbReference>
<dbReference type="RefSeq" id="WP_307263471.1">
    <property type="nucleotide sequence ID" value="NZ_JAUSVL010000001.1"/>
</dbReference>
<keyword evidence="3" id="KW-1185">Reference proteome</keyword>
<reference evidence="2" key="1">
    <citation type="submission" date="2023-07" db="EMBL/GenBank/DDBJ databases">
        <title>Genomic Encyclopedia of Type Strains, Phase IV (KMG-IV): sequencing the most valuable type-strain genomes for metagenomic binning, comparative biology and taxonomic classification.</title>
        <authorList>
            <person name="Goeker M."/>
        </authorList>
    </citation>
    <scope>NUCLEOTIDE SEQUENCE</scope>
    <source>
        <strain evidence="2">DSM 24202</strain>
    </source>
</reference>
<evidence type="ECO:0000313" key="2">
    <source>
        <dbReference type="EMBL" id="MDQ0291130.1"/>
    </source>
</evidence>